<keyword evidence="1" id="KW-0597">Phosphoprotein</keyword>
<dbReference type="GO" id="GO:0004713">
    <property type="term" value="F:protein tyrosine kinase activity"/>
    <property type="evidence" value="ECO:0007669"/>
    <property type="project" value="UniProtKB-KW"/>
</dbReference>
<dbReference type="GO" id="GO:0005524">
    <property type="term" value="F:ATP binding"/>
    <property type="evidence" value="ECO:0007669"/>
    <property type="project" value="UniProtKB-KW"/>
</dbReference>
<dbReference type="EMBL" id="UYSG01000035">
    <property type="protein sequence ID" value="VDL14581.1"/>
    <property type="molecule type" value="Genomic_DNA"/>
</dbReference>
<dbReference type="PANTHER" id="PTHR24418">
    <property type="entry name" value="TYROSINE-PROTEIN KINASE"/>
    <property type="match status" value="1"/>
</dbReference>
<evidence type="ECO:0000256" key="2">
    <source>
        <dbReference type="ARBA" id="ARBA00022679"/>
    </source>
</evidence>
<evidence type="ECO:0000256" key="5">
    <source>
        <dbReference type="ARBA" id="ARBA00022840"/>
    </source>
</evidence>
<name>A0A158QBP6_HYMDI</name>
<dbReference type="PROSITE" id="PS50011">
    <property type="entry name" value="PROTEIN_KINASE_DOM"/>
    <property type="match status" value="1"/>
</dbReference>
<dbReference type="InterPro" id="IPR001245">
    <property type="entry name" value="Ser-Thr/Tyr_kinase_cat_dom"/>
</dbReference>
<dbReference type="STRING" id="6216.A0A158QBP6"/>
<evidence type="ECO:0000259" key="8">
    <source>
        <dbReference type="PROSITE" id="PS50011"/>
    </source>
</evidence>
<keyword evidence="3" id="KW-0547">Nucleotide-binding</keyword>
<dbReference type="InterPro" id="IPR008266">
    <property type="entry name" value="Tyr_kinase_AS"/>
</dbReference>
<dbReference type="AlphaFoldDB" id="A0A158QBP6"/>
<dbReference type="SUPFAM" id="SSF56112">
    <property type="entry name" value="Protein kinase-like (PK-like)"/>
    <property type="match status" value="1"/>
</dbReference>
<dbReference type="FunFam" id="1.10.510.10:FF:000554">
    <property type="entry name" value="Predicted protein"/>
    <property type="match status" value="1"/>
</dbReference>
<evidence type="ECO:0000313" key="10">
    <source>
        <dbReference type="Proteomes" id="UP000274504"/>
    </source>
</evidence>
<evidence type="ECO:0000256" key="3">
    <source>
        <dbReference type="ARBA" id="ARBA00022741"/>
    </source>
</evidence>
<dbReference type="InterPro" id="IPR020635">
    <property type="entry name" value="Tyr_kinase_cat_dom"/>
</dbReference>
<feature type="domain" description="Protein kinase" evidence="8">
    <location>
        <begin position="1"/>
        <end position="260"/>
    </location>
</feature>
<feature type="region of interest" description="Disordered" evidence="7">
    <location>
        <begin position="268"/>
        <end position="287"/>
    </location>
</feature>
<feature type="compositionally biased region" description="Low complexity" evidence="7">
    <location>
        <begin position="268"/>
        <end position="277"/>
    </location>
</feature>
<evidence type="ECO:0000256" key="6">
    <source>
        <dbReference type="ARBA" id="ARBA00023137"/>
    </source>
</evidence>
<dbReference type="Proteomes" id="UP000274504">
    <property type="component" value="Unassembled WGS sequence"/>
</dbReference>
<dbReference type="InterPro" id="IPR000719">
    <property type="entry name" value="Prot_kinase_dom"/>
</dbReference>
<dbReference type="WBParaSite" id="HDID_0000028901-mRNA-1">
    <property type="protein sequence ID" value="HDID_0000028901-mRNA-1"/>
    <property type="gene ID" value="HDID_0000028901"/>
</dbReference>
<reference evidence="11" key="1">
    <citation type="submission" date="2016-04" db="UniProtKB">
        <authorList>
            <consortium name="WormBaseParasite"/>
        </authorList>
    </citation>
    <scope>IDENTIFICATION</scope>
</reference>
<keyword evidence="5" id="KW-0067">ATP-binding</keyword>
<evidence type="ECO:0000313" key="9">
    <source>
        <dbReference type="EMBL" id="VDL14581.1"/>
    </source>
</evidence>
<dbReference type="PROSITE" id="PS00109">
    <property type="entry name" value="PROTEIN_KINASE_TYR"/>
    <property type="match status" value="1"/>
</dbReference>
<proteinExistence type="predicted"/>
<protein>
    <submittedName>
        <fullName evidence="11">Protein kinase domain-containing protein</fullName>
    </submittedName>
</protein>
<evidence type="ECO:0000256" key="1">
    <source>
        <dbReference type="ARBA" id="ARBA00022553"/>
    </source>
</evidence>
<keyword evidence="6" id="KW-0829">Tyrosine-protein kinase</keyword>
<evidence type="ECO:0000313" key="11">
    <source>
        <dbReference type="WBParaSite" id="HDID_0000028901-mRNA-1"/>
    </source>
</evidence>
<dbReference type="PRINTS" id="PR00109">
    <property type="entry name" value="TYRKINASE"/>
</dbReference>
<evidence type="ECO:0000256" key="4">
    <source>
        <dbReference type="ARBA" id="ARBA00022777"/>
    </source>
</evidence>
<dbReference type="OrthoDB" id="28230at2759"/>
<evidence type="ECO:0000256" key="7">
    <source>
        <dbReference type="SAM" id="MobiDB-lite"/>
    </source>
</evidence>
<dbReference type="InterPro" id="IPR011009">
    <property type="entry name" value="Kinase-like_dom_sf"/>
</dbReference>
<accession>A0A158QBP6</accession>
<dbReference type="Gene3D" id="1.10.510.10">
    <property type="entry name" value="Transferase(Phosphotransferase) domain 1"/>
    <property type="match status" value="1"/>
</dbReference>
<keyword evidence="4" id="KW-0418">Kinase</keyword>
<dbReference type="SMART" id="SM00219">
    <property type="entry name" value="TyrKc"/>
    <property type="match status" value="1"/>
</dbReference>
<organism evidence="11">
    <name type="scientific">Hymenolepis diminuta</name>
    <name type="common">Rat tapeworm</name>
    <dbReference type="NCBI Taxonomy" id="6216"/>
    <lineage>
        <taxon>Eukaryota</taxon>
        <taxon>Metazoa</taxon>
        <taxon>Spiralia</taxon>
        <taxon>Lophotrochozoa</taxon>
        <taxon>Platyhelminthes</taxon>
        <taxon>Cestoda</taxon>
        <taxon>Eucestoda</taxon>
        <taxon>Cyclophyllidea</taxon>
        <taxon>Hymenolepididae</taxon>
        <taxon>Hymenolepis</taxon>
    </lineage>
</organism>
<keyword evidence="2" id="KW-0808">Transferase</keyword>
<gene>
    <name evidence="9" type="ORF">HDID_LOCUS290</name>
</gene>
<sequence length="343" mass="38218">MIENFTSYRTKHFEIQQFSASLSKMCSTQPSSAPQLKLMSPFCFADLCNAEDFLMEAQTMKRLHHPHLIQLYAVCTQSAPFYLITELMAKGSLLSFLQSQEGRTMNVPSLALLAVQVASGMAYLESQRYVHRDLAARNCLVGDGNVVKIGDFGLARMIQYVAHAGARFPIKWTAPEAANYSRFTTASDVWSFGILLTEIVTYGRVPYPGMHNAEVLRQVEAGYRMPSPPGCPAELYDLMLECWAADETVRPSFANIHSPYRDPATATVGGTTGVSASERCESPPPPLPMYRRHGTANLLLLLNLCQLISCKSKYGKYWSKVVRETRDCEISDKNKTSIMKSVN</sequence>
<dbReference type="InterPro" id="IPR050198">
    <property type="entry name" value="Non-receptor_tyrosine_kinases"/>
</dbReference>
<reference evidence="9 10" key="2">
    <citation type="submission" date="2018-11" db="EMBL/GenBank/DDBJ databases">
        <authorList>
            <consortium name="Pathogen Informatics"/>
        </authorList>
    </citation>
    <scope>NUCLEOTIDE SEQUENCE [LARGE SCALE GENOMIC DNA]</scope>
</reference>
<dbReference type="Pfam" id="PF07714">
    <property type="entry name" value="PK_Tyr_Ser-Thr"/>
    <property type="match status" value="1"/>
</dbReference>